<dbReference type="InterPro" id="IPR029058">
    <property type="entry name" value="AB_hydrolase_fold"/>
</dbReference>
<feature type="region of interest" description="Disordered" evidence="1">
    <location>
        <begin position="1"/>
        <end position="42"/>
    </location>
</feature>
<protein>
    <submittedName>
        <fullName evidence="3">Thioesterase domain-containing protein</fullName>
    </submittedName>
</protein>
<accession>A0ABV4WXX5</accession>
<reference evidence="3 4" key="1">
    <citation type="submission" date="2024-09" db="EMBL/GenBank/DDBJ databases">
        <title>Floridaenema gen nov. (Aerosakkonemataceae, Aerosakkonematales ord. nov., Cyanobacteria) from benthic tropical and subtropical fresh waters, with the description of four new species.</title>
        <authorList>
            <person name="Moretto J.A."/>
            <person name="Berthold D.E."/>
            <person name="Lefler F.W."/>
            <person name="Huang I.-S."/>
            <person name="Laughinghouse H. IV."/>
        </authorList>
    </citation>
    <scope>NUCLEOTIDE SEQUENCE [LARGE SCALE GENOMIC DNA]</scope>
    <source>
        <strain evidence="3 4">BLCC-F46</strain>
    </source>
</reference>
<evidence type="ECO:0000256" key="1">
    <source>
        <dbReference type="SAM" id="MobiDB-lite"/>
    </source>
</evidence>
<dbReference type="InterPro" id="IPR042099">
    <property type="entry name" value="ANL_N_sf"/>
</dbReference>
<dbReference type="PANTHER" id="PTHR45527:SF14">
    <property type="entry name" value="PLIPASTATIN SYNTHASE SUBUNIT B"/>
    <property type="match status" value="1"/>
</dbReference>
<dbReference type="SUPFAM" id="SSF53474">
    <property type="entry name" value="alpha/beta-Hydrolases"/>
    <property type="match status" value="1"/>
</dbReference>
<dbReference type="Pfam" id="PF13193">
    <property type="entry name" value="AMP-binding_C"/>
    <property type="match status" value="1"/>
</dbReference>
<sequence length="543" mass="60638">RDSLGDRGQGLGDREKEFPQPPTPNTQPLLFPQPLTPTPQPPRLYKTGDLARYLPDGNIEYLGRIDNQVKIRGFRIELGEIEVILGQHPQVQAAVAIVREDTPGDKRLVAYITAESSTVLSSNELRQYLKAKLPDYMVPSAYVLLETLPLTPSGKVDRRALPEPSDRTSSDTIVLPRNPVELKLAQIWSKILKLDLVGVKDNFFDLGGHSLLIPYLMAQIKQAFNKDIPLATLLQNPTIEQLATVVQKDKDVDTKNDSPLLAIQPVGEHPPLFCVPGSGGYSLYLYNLARCLPSNQPFYTFQKNYYQEIVPITHIEEVAAHYIQAMQTVAPQGPYFLAGHSFGGKVAYEMAQQLLDRGEEVALLAILDTTPPGFGKTSDDWDDTQWLIDLVGAMKATFASDLELDVEKLLSLAPEAQIQYVLEYVKMFDILPPDADSTYLLHLLQSFMADHKAKYSPQQQVYPVHITLFRSSEIKVEENEFFREVFQDSTFGWSAISGAPVDVQFVPGNHTTMLHFPHVQVLAQKLNTCIQQAKLTSKNGQSA</sequence>
<dbReference type="PANTHER" id="PTHR45527">
    <property type="entry name" value="NONRIBOSOMAL PEPTIDE SYNTHETASE"/>
    <property type="match status" value="1"/>
</dbReference>
<dbReference type="InterPro" id="IPR001031">
    <property type="entry name" value="Thioesterase"/>
</dbReference>
<dbReference type="Gene3D" id="3.40.50.12780">
    <property type="entry name" value="N-terminal domain of ligase-like"/>
    <property type="match status" value="1"/>
</dbReference>
<dbReference type="InterPro" id="IPR009081">
    <property type="entry name" value="PP-bd_ACP"/>
</dbReference>
<evidence type="ECO:0000313" key="4">
    <source>
        <dbReference type="Proteomes" id="UP001576774"/>
    </source>
</evidence>
<proteinExistence type="predicted"/>
<gene>
    <name evidence="3" type="ORF">ACE1CC_00580</name>
</gene>
<dbReference type="InterPro" id="IPR036736">
    <property type="entry name" value="ACP-like_sf"/>
</dbReference>
<evidence type="ECO:0000313" key="3">
    <source>
        <dbReference type="EMBL" id="MFB2875365.1"/>
    </source>
</evidence>
<dbReference type="SUPFAM" id="SSF47336">
    <property type="entry name" value="ACP-like"/>
    <property type="match status" value="1"/>
</dbReference>
<dbReference type="PROSITE" id="PS50075">
    <property type="entry name" value="CARRIER"/>
    <property type="match status" value="1"/>
</dbReference>
<dbReference type="Gene3D" id="3.30.300.30">
    <property type="match status" value="1"/>
</dbReference>
<name>A0ABV4WXX5_9CYAN</name>
<dbReference type="Pfam" id="PF00975">
    <property type="entry name" value="Thioesterase"/>
    <property type="match status" value="1"/>
</dbReference>
<comment type="caution">
    <text evidence="3">The sequence shown here is derived from an EMBL/GenBank/DDBJ whole genome shotgun (WGS) entry which is preliminary data.</text>
</comment>
<evidence type="ECO:0000259" key="2">
    <source>
        <dbReference type="PROSITE" id="PS50075"/>
    </source>
</evidence>
<keyword evidence="4" id="KW-1185">Reference proteome</keyword>
<dbReference type="Pfam" id="PF00550">
    <property type="entry name" value="PP-binding"/>
    <property type="match status" value="1"/>
</dbReference>
<dbReference type="EMBL" id="JBHFNQ010000005">
    <property type="protein sequence ID" value="MFB2875365.1"/>
    <property type="molecule type" value="Genomic_DNA"/>
</dbReference>
<organism evidence="3 4">
    <name type="scientific">Floridaenema aerugineum BLCC-F46</name>
    <dbReference type="NCBI Taxonomy" id="3153654"/>
    <lineage>
        <taxon>Bacteria</taxon>
        <taxon>Bacillati</taxon>
        <taxon>Cyanobacteriota</taxon>
        <taxon>Cyanophyceae</taxon>
        <taxon>Oscillatoriophycideae</taxon>
        <taxon>Aerosakkonematales</taxon>
        <taxon>Aerosakkonemataceae</taxon>
        <taxon>Floridanema</taxon>
        <taxon>Floridanema aerugineum</taxon>
    </lineage>
</organism>
<dbReference type="Proteomes" id="UP001576774">
    <property type="component" value="Unassembled WGS sequence"/>
</dbReference>
<feature type="domain" description="Carrier" evidence="2">
    <location>
        <begin position="175"/>
        <end position="250"/>
    </location>
</feature>
<feature type="non-terminal residue" evidence="3">
    <location>
        <position position="1"/>
    </location>
</feature>
<dbReference type="InterPro" id="IPR025110">
    <property type="entry name" value="AMP-bd_C"/>
</dbReference>
<dbReference type="InterPro" id="IPR045851">
    <property type="entry name" value="AMP-bd_C_sf"/>
</dbReference>
<dbReference type="Gene3D" id="3.40.50.1820">
    <property type="entry name" value="alpha/beta hydrolase"/>
    <property type="match status" value="1"/>
</dbReference>
<dbReference type="SUPFAM" id="SSF56801">
    <property type="entry name" value="Acetyl-CoA synthetase-like"/>
    <property type="match status" value="1"/>
</dbReference>
<dbReference type="Gene3D" id="1.10.1200.10">
    <property type="entry name" value="ACP-like"/>
    <property type="match status" value="1"/>
</dbReference>
<dbReference type="RefSeq" id="WP_413268530.1">
    <property type="nucleotide sequence ID" value="NZ_JBHFNQ010000005.1"/>
</dbReference>